<protein>
    <submittedName>
        <fullName evidence="1">Uncharacterized protein</fullName>
    </submittedName>
</protein>
<dbReference type="EMBL" id="QEVW01000006">
    <property type="protein sequence ID" value="RAW16215.1"/>
    <property type="molecule type" value="Genomic_DNA"/>
</dbReference>
<accession>A0A329QV36</accession>
<dbReference type="AlphaFoldDB" id="A0A329QV36"/>
<proteinExistence type="predicted"/>
<evidence type="ECO:0000313" key="1">
    <source>
        <dbReference type="EMBL" id="RAW16215.1"/>
    </source>
</evidence>
<name>A0A329QV36_9BACL</name>
<comment type="caution">
    <text evidence="1">The sequence shown here is derived from an EMBL/GenBank/DDBJ whole genome shotgun (WGS) entry which is preliminary data.</text>
</comment>
<evidence type="ECO:0000313" key="2">
    <source>
        <dbReference type="Proteomes" id="UP000250642"/>
    </source>
</evidence>
<reference evidence="1 2" key="1">
    <citation type="submission" date="2018-04" db="EMBL/GenBank/DDBJ databases">
        <title>Paenibacillus taichungensis Genome sequencing and assembly.</title>
        <authorList>
            <person name="Xu J."/>
            <person name="Rensing C."/>
            <person name="Mazhar H.S."/>
        </authorList>
    </citation>
    <scope>NUCLEOTIDE SEQUENCE [LARGE SCALE GENOMIC DNA]</scope>
    <source>
        <strain evidence="1 2">NC1</strain>
    </source>
</reference>
<dbReference type="Proteomes" id="UP000250642">
    <property type="component" value="Unassembled WGS sequence"/>
</dbReference>
<sequence>MYFYEKENTFRWVLEPSLKKWSKVHSIPEVEALWGRILFCHLMDNTGKASVARLCAMTCTVEMSVKPVLKYTGVIKG</sequence>
<organism evidence="1 2">
    <name type="scientific">Paenibacillus taichungensis</name>
    <dbReference type="NCBI Taxonomy" id="484184"/>
    <lineage>
        <taxon>Bacteria</taxon>
        <taxon>Bacillati</taxon>
        <taxon>Bacillota</taxon>
        <taxon>Bacilli</taxon>
        <taxon>Bacillales</taxon>
        <taxon>Paenibacillaceae</taxon>
        <taxon>Paenibacillus</taxon>
    </lineage>
</organism>
<gene>
    <name evidence="1" type="ORF">DC345_12140</name>
</gene>